<keyword evidence="1" id="KW-1133">Transmembrane helix</keyword>
<reference evidence="2 3" key="1">
    <citation type="submission" date="2021-01" db="EMBL/GenBank/DDBJ databases">
        <title>Genomic Encyclopedia of Type Strains, Phase IV (KMG-IV): sequencing the most valuable type-strain genomes for metagenomic binning, comparative biology and taxonomic classification.</title>
        <authorList>
            <person name="Goeker M."/>
        </authorList>
    </citation>
    <scope>NUCLEOTIDE SEQUENCE [LARGE SCALE GENOMIC DNA]</scope>
    <source>
        <strain evidence="2 3">DSM 105453</strain>
    </source>
</reference>
<dbReference type="EMBL" id="JAFBFH010000017">
    <property type="protein sequence ID" value="MBM7715719.1"/>
    <property type="molecule type" value="Genomic_DNA"/>
</dbReference>
<feature type="transmembrane region" description="Helical" evidence="1">
    <location>
        <begin position="295"/>
        <end position="313"/>
    </location>
</feature>
<evidence type="ECO:0000313" key="3">
    <source>
        <dbReference type="Proteomes" id="UP000823485"/>
    </source>
</evidence>
<feature type="transmembrane region" description="Helical" evidence="1">
    <location>
        <begin position="262"/>
        <end position="283"/>
    </location>
</feature>
<evidence type="ECO:0000256" key="1">
    <source>
        <dbReference type="SAM" id="Phobius"/>
    </source>
</evidence>
<protein>
    <submittedName>
        <fullName evidence="2">Uncharacterized protein</fullName>
    </submittedName>
</protein>
<feature type="transmembrane region" description="Helical" evidence="1">
    <location>
        <begin position="319"/>
        <end position="339"/>
    </location>
</feature>
<organism evidence="2 3">
    <name type="scientific">Siminovitchia thermophila</name>
    <dbReference type="NCBI Taxonomy" id="1245522"/>
    <lineage>
        <taxon>Bacteria</taxon>
        <taxon>Bacillati</taxon>
        <taxon>Bacillota</taxon>
        <taxon>Bacilli</taxon>
        <taxon>Bacillales</taxon>
        <taxon>Bacillaceae</taxon>
        <taxon>Siminovitchia</taxon>
    </lineage>
</organism>
<name>A0ABS2R994_9BACI</name>
<gene>
    <name evidence="2" type="ORF">JOC94_002708</name>
</gene>
<accession>A0ABS2R994</accession>
<feature type="transmembrane region" description="Helical" evidence="1">
    <location>
        <begin position="179"/>
        <end position="196"/>
    </location>
</feature>
<feature type="transmembrane region" description="Helical" evidence="1">
    <location>
        <begin position="216"/>
        <end position="242"/>
    </location>
</feature>
<feature type="transmembrane region" description="Helical" evidence="1">
    <location>
        <begin position="135"/>
        <end position="153"/>
    </location>
</feature>
<evidence type="ECO:0000313" key="2">
    <source>
        <dbReference type="EMBL" id="MBM7715719.1"/>
    </source>
</evidence>
<keyword evidence="1" id="KW-0472">Membrane</keyword>
<sequence>MIKPLKPLNIIYLISSWLSISMIFIIGEVVIRFGVFSSIVIVCAFMLAFCSSFLLQKLTKSPAFAIKKQSIAGRIIWAVRILEVYVLHLFVSGLIFHSLFQINIYISVFSTAAIFLILASFLPNKKKCKQMVKDAKFTIISGLAIILPTYIYLQKGLESLYHNLLYYQPQVLNHDAESLRLLWLIAFFIFFAKLLWQGDVIVKYTNPSFKKGISKLLIAVFIFSTFLLAFATMNVVAITQNLEYSHANELFILLIKKLSPSLMFKMFCFIVYVGTLILLIDTLPQKVGERKSKTPFVLLLIAALMTVTVFAHYSLLFIYTFFGLLIGILVMAATATEVIRNIMSRK</sequence>
<feature type="transmembrane region" description="Helical" evidence="1">
    <location>
        <begin position="75"/>
        <end position="96"/>
    </location>
</feature>
<comment type="caution">
    <text evidence="2">The sequence shown here is derived from an EMBL/GenBank/DDBJ whole genome shotgun (WGS) entry which is preliminary data.</text>
</comment>
<dbReference type="RefSeq" id="WP_077114025.1">
    <property type="nucleotide sequence ID" value="NZ_JAFBFH010000017.1"/>
</dbReference>
<keyword evidence="3" id="KW-1185">Reference proteome</keyword>
<keyword evidence="1" id="KW-0812">Transmembrane</keyword>
<feature type="transmembrane region" description="Helical" evidence="1">
    <location>
        <begin position="33"/>
        <end position="55"/>
    </location>
</feature>
<proteinExistence type="predicted"/>
<feature type="transmembrane region" description="Helical" evidence="1">
    <location>
        <begin position="102"/>
        <end position="123"/>
    </location>
</feature>
<feature type="transmembrane region" description="Helical" evidence="1">
    <location>
        <begin position="7"/>
        <end position="27"/>
    </location>
</feature>
<dbReference type="Proteomes" id="UP000823485">
    <property type="component" value="Unassembled WGS sequence"/>
</dbReference>